<evidence type="ECO:0008006" key="3">
    <source>
        <dbReference type="Google" id="ProtNLM"/>
    </source>
</evidence>
<evidence type="ECO:0000313" key="2">
    <source>
        <dbReference type="Proteomes" id="UP000612808"/>
    </source>
</evidence>
<gene>
    <name evidence="1" type="ORF">Aru02nite_27260</name>
</gene>
<dbReference type="EMBL" id="BOMB01000015">
    <property type="protein sequence ID" value="GID11837.1"/>
    <property type="molecule type" value="Genomic_DNA"/>
</dbReference>
<accession>A0A8J3J4J2</accession>
<protein>
    <recommendedName>
        <fullName evidence="3">Zinc-binding dehydrogenase</fullName>
    </recommendedName>
</protein>
<evidence type="ECO:0000313" key="1">
    <source>
        <dbReference type="EMBL" id="GID11837.1"/>
    </source>
</evidence>
<comment type="caution">
    <text evidence="1">The sequence shown here is derived from an EMBL/GenBank/DDBJ whole genome shotgun (WGS) entry which is preliminary data.</text>
</comment>
<reference evidence="1" key="1">
    <citation type="submission" date="2021-01" db="EMBL/GenBank/DDBJ databases">
        <title>Whole genome shotgun sequence of Actinocatenispora rupis NBRC 107355.</title>
        <authorList>
            <person name="Komaki H."/>
            <person name="Tamura T."/>
        </authorList>
    </citation>
    <scope>NUCLEOTIDE SEQUENCE</scope>
    <source>
        <strain evidence="1">NBRC 107355</strain>
    </source>
</reference>
<dbReference type="AlphaFoldDB" id="A0A8J3J4J2"/>
<sequence length="43" mass="4393">MVARFGALEALRVVEVAPPSVAAAAAHADIEARNVVGKLLLVP</sequence>
<dbReference type="Proteomes" id="UP000612808">
    <property type="component" value="Unassembled WGS sequence"/>
</dbReference>
<organism evidence="1 2">
    <name type="scientific">Actinocatenispora rupis</name>
    <dbReference type="NCBI Taxonomy" id="519421"/>
    <lineage>
        <taxon>Bacteria</taxon>
        <taxon>Bacillati</taxon>
        <taxon>Actinomycetota</taxon>
        <taxon>Actinomycetes</taxon>
        <taxon>Micromonosporales</taxon>
        <taxon>Micromonosporaceae</taxon>
        <taxon>Actinocatenispora</taxon>
    </lineage>
</organism>
<keyword evidence="2" id="KW-1185">Reference proteome</keyword>
<name>A0A8J3J4J2_9ACTN</name>
<proteinExistence type="predicted"/>